<reference evidence="2 3" key="1">
    <citation type="submission" date="2019-02" db="EMBL/GenBank/DDBJ databases">
        <title>Deep-cultivation of Planctomycetes and their phenomic and genomic characterization uncovers novel biology.</title>
        <authorList>
            <person name="Wiegand S."/>
            <person name="Jogler M."/>
            <person name="Boedeker C."/>
            <person name="Pinto D."/>
            <person name="Vollmers J."/>
            <person name="Rivas-Marin E."/>
            <person name="Kohn T."/>
            <person name="Peeters S.H."/>
            <person name="Heuer A."/>
            <person name="Rast P."/>
            <person name="Oberbeckmann S."/>
            <person name="Bunk B."/>
            <person name="Jeske O."/>
            <person name="Meyerdierks A."/>
            <person name="Storesund J.E."/>
            <person name="Kallscheuer N."/>
            <person name="Luecker S."/>
            <person name="Lage O.M."/>
            <person name="Pohl T."/>
            <person name="Merkel B.J."/>
            <person name="Hornburger P."/>
            <person name="Mueller R.-W."/>
            <person name="Bruemmer F."/>
            <person name="Labrenz M."/>
            <person name="Spormann A.M."/>
            <person name="Op den Camp H."/>
            <person name="Overmann J."/>
            <person name="Amann R."/>
            <person name="Jetten M.S.M."/>
            <person name="Mascher T."/>
            <person name="Medema M.H."/>
            <person name="Devos D.P."/>
            <person name="Kaster A.-K."/>
            <person name="Ovreas L."/>
            <person name="Rohde M."/>
            <person name="Galperin M.Y."/>
            <person name="Jogler C."/>
        </authorList>
    </citation>
    <scope>NUCLEOTIDE SEQUENCE [LARGE SCALE GENOMIC DNA]</scope>
    <source>
        <strain evidence="2 3">Poly30</strain>
    </source>
</reference>
<keyword evidence="3" id="KW-1185">Reference proteome</keyword>
<feature type="transmembrane region" description="Helical" evidence="1">
    <location>
        <begin position="72"/>
        <end position="98"/>
    </location>
</feature>
<keyword evidence="1" id="KW-0472">Membrane</keyword>
<keyword evidence="1" id="KW-1133">Transmembrane helix</keyword>
<dbReference type="Pfam" id="PF10688">
    <property type="entry name" value="Imp-YgjV"/>
    <property type="match status" value="1"/>
</dbReference>
<accession>A0A518ELI0</accession>
<evidence type="ECO:0000313" key="3">
    <source>
        <dbReference type="Proteomes" id="UP000320390"/>
    </source>
</evidence>
<feature type="transmembrane region" description="Helical" evidence="1">
    <location>
        <begin position="42"/>
        <end position="60"/>
    </location>
</feature>
<dbReference type="Proteomes" id="UP000320390">
    <property type="component" value="Chromosome"/>
</dbReference>
<name>A0A518ELI0_9BACT</name>
<keyword evidence="1" id="KW-0812">Transmembrane</keyword>
<evidence type="ECO:0000256" key="1">
    <source>
        <dbReference type="SAM" id="Phobius"/>
    </source>
</evidence>
<sequence length="163" mass="17332">MGAALAVAWPLFRTRTHMLLAQSGVALFFGVHYILEGATTGAAMNALAFAQALIAIPLGARPGFRRAYLATLPLIAVALAATWSGAASVFAAVGFALISLGRYQLTAIRFRAFLALAVPCWMLHNWTVGSVPGLIADTCTLLTSAWMLRLDFVAARRLAVRVT</sequence>
<proteinExistence type="predicted"/>
<gene>
    <name evidence="2" type="ORF">Poly30_04050</name>
</gene>
<protein>
    <submittedName>
        <fullName evidence="2">Bacterial inner membrane protein</fullName>
    </submittedName>
</protein>
<organism evidence="2 3">
    <name type="scientific">Saltatorellus ferox</name>
    <dbReference type="NCBI Taxonomy" id="2528018"/>
    <lineage>
        <taxon>Bacteria</taxon>
        <taxon>Pseudomonadati</taxon>
        <taxon>Planctomycetota</taxon>
        <taxon>Planctomycetia</taxon>
        <taxon>Planctomycetia incertae sedis</taxon>
        <taxon>Saltatorellus</taxon>
    </lineage>
</organism>
<dbReference type="EMBL" id="CP036434">
    <property type="protein sequence ID" value="QDV04911.1"/>
    <property type="molecule type" value="Genomic_DNA"/>
</dbReference>
<dbReference type="AlphaFoldDB" id="A0A518ELI0"/>
<dbReference type="InterPro" id="IPR019629">
    <property type="entry name" value="Uncharacterised_HI1736/YgjV"/>
</dbReference>
<evidence type="ECO:0000313" key="2">
    <source>
        <dbReference type="EMBL" id="QDV04911.1"/>
    </source>
</evidence>
<feature type="transmembrane region" description="Helical" evidence="1">
    <location>
        <begin position="17"/>
        <end position="35"/>
    </location>
</feature>